<feature type="signal peptide" evidence="9">
    <location>
        <begin position="1"/>
        <end position="34"/>
    </location>
</feature>
<keyword evidence="4" id="KW-0813">Transport</keyword>
<evidence type="ECO:0000256" key="9">
    <source>
        <dbReference type="SAM" id="SignalP"/>
    </source>
</evidence>
<gene>
    <name evidence="10" type="ORF">DNL40_00615</name>
</gene>
<evidence type="ECO:0000256" key="2">
    <source>
        <dbReference type="ARBA" id="ARBA00004533"/>
    </source>
</evidence>
<dbReference type="Pfam" id="PF13379">
    <property type="entry name" value="NMT1_2"/>
    <property type="match status" value="1"/>
</dbReference>
<evidence type="ECO:0000256" key="8">
    <source>
        <dbReference type="ARBA" id="ARBA00023136"/>
    </source>
</evidence>
<dbReference type="RefSeq" id="WP_111249300.1">
    <property type="nucleotide sequence ID" value="NZ_QKWH01000001.1"/>
</dbReference>
<accession>A0A2W5X291</accession>
<keyword evidence="5" id="KW-1003">Cell membrane</keyword>
<dbReference type="SUPFAM" id="SSF53850">
    <property type="entry name" value="Periplasmic binding protein-like II"/>
    <property type="match status" value="1"/>
</dbReference>
<evidence type="ECO:0000256" key="6">
    <source>
        <dbReference type="ARBA" id="ARBA00022519"/>
    </source>
</evidence>
<comment type="similarity">
    <text evidence="3">Belongs to the bacterial solute-binding protein SsuA/TauA family.</text>
</comment>
<dbReference type="InterPro" id="IPR044527">
    <property type="entry name" value="NrtA/CpmA_ABC-bd_dom"/>
</dbReference>
<evidence type="ECO:0000256" key="5">
    <source>
        <dbReference type="ARBA" id="ARBA00022475"/>
    </source>
</evidence>
<keyword evidence="8" id="KW-0472">Membrane</keyword>
<dbReference type="Gene3D" id="3.40.190.10">
    <property type="entry name" value="Periplasmic binding protein-like II"/>
    <property type="match status" value="2"/>
</dbReference>
<proteinExistence type="inferred from homology"/>
<sequence>MTTSPSRLTARALAALLAPAAALGLAACAGPSSADGAEPGTGPADELRLGYFANVTHAPALVGVAGGYFEEELGGTALSTEVFNAGPAAIEALNAGAVDATFIGPNPAINAFVKSGGQSVRIVAGATSGGAQLVVREGIESAEDLRGTHLATPQLGGTQDVALRAWLTEQGLANDIRGGGDVSVTPTENAQTLTLFQNGQLDGGWLPEPWASRLVLEAGAHVLVDEKDLWPDGRFLTTHLIVRTDFLERHPETVEALLRGELAAIDALVQDPDGTKVLVNEQIAAAAGRPLPDEVLDRAFANIEFTADPLAATLPTLLADGVTAGTTTDADLTGIYDLRLLNGVLRATGRDPVPAAGLGEE</sequence>
<evidence type="ECO:0000256" key="1">
    <source>
        <dbReference type="ARBA" id="ARBA00004418"/>
    </source>
</evidence>
<evidence type="ECO:0000313" key="10">
    <source>
        <dbReference type="EMBL" id="PZR54936.1"/>
    </source>
</evidence>
<dbReference type="EMBL" id="QKWH01000001">
    <property type="protein sequence ID" value="PZR54936.1"/>
    <property type="molecule type" value="Genomic_DNA"/>
</dbReference>
<dbReference type="PANTHER" id="PTHR30024">
    <property type="entry name" value="ALIPHATIC SULFONATES-BINDING PROTEIN-RELATED"/>
    <property type="match status" value="1"/>
</dbReference>
<feature type="chain" id="PRO_5015910381" evidence="9">
    <location>
        <begin position="35"/>
        <end position="361"/>
    </location>
</feature>
<dbReference type="CDD" id="cd13553">
    <property type="entry name" value="PBP2_NrtA_CpmA_like"/>
    <property type="match status" value="1"/>
</dbReference>
<evidence type="ECO:0000256" key="7">
    <source>
        <dbReference type="ARBA" id="ARBA00022729"/>
    </source>
</evidence>
<evidence type="ECO:0000256" key="4">
    <source>
        <dbReference type="ARBA" id="ARBA00022448"/>
    </source>
</evidence>
<evidence type="ECO:0000313" key="11">
    <source>
        <dbReference type="Proteomes" id="UP000248783"/>
    </source>
</evidence>
<name>A0A2W5X291_9MICO</name>
<keyword evidence="6" id="KW-0997">Cell inner membrane</keyword>
<keyword evidence="11" id="KW-1185">Reference proteome</keyword>
<reference evidence="10 11" key="1">
    <citation type="submission" date="2018-06" db="EMBL/GenBank/DDBJ databases">
        <title>Whole genome sequencing of a novel hydrocarbon degrading bacterial strain, PW21 isolated from oil contaminated produced water sample.</title>
        <authorList>
            <person name="Nagkirti P."/>
            <person name="Shaikh A."/>
            <person name="Gowdaman V."/>
            <person name="Engineer A.E."/>
            <person name="Dagar S."/>
            <person name="Dhakephalkar P.K."/>
        </authorList>
    </citation>
    <scope>NUCLEOTIDE SEQUENCE [LARGE SCALE GENOMIC DNA]</scope>
    <source>
        <strain evidence="10 11">PW21</strain>
    </source>
</reference>
<dbReference type="PROSITE" id="PS51257">
    <property type="entry name" value="PROKAR_LIPOPROTEIN"/>
    <property type="match status" value="1"/>
</dbReference>
<keyword evidence="7 9" id="KW-0732">Signal</keyword>
<dbReference type="PANTHER" id="PTHR30024:SF47">
    <property type="entry name" value="TAURINE-BINDING PERIPLASMIC PROTEIN"/>
    <property type="match status" value="1"/>
</dbReference>
<dbReference type="AlphaFoldDB" id="A0A2W5X291"/>
<evidence type="ECO:0000256" key="3">
    <source>
        <dbReference type="ARBA" id="ARBA00010742"/>
    </source>
</evidence>
<dbReference type="GO" id="GO:0005886">
    <property type="term" value="C:plasma membrane"/>
    <property type="evidence" value="ECO:0007669"/>
    <property type="project" value="UniProtKB-SubCell"/>
</dbReference>
<dbReference type="GO" id="GO:0042597">
    <property type="term" value="C:periplasmic space"/>
    <property type="evidence" value="ECO:0007669"/>
    <property type="project" value="UniProtKB-SubCell"/>
</dbReference>
<protein>
    <submittedName>
        <fullName evidence="10">Sulfonate ABC transporter substrate-binding protein</fullName>
    </submittedName>
</protein>
<comment type="subcellular location">
    <subcellularLocation>
        <location evidence="2">Cell inner membrane</location>
    </subcellularLocation>
    <subcellularLocation>
        <location evidence="1">Periplasm</location>
    </subcellularLocation>
</comment>
<comment type="caution">
    <text evidence="10">The sequence shown here is derived from an EMBL/GenBank/DDBJ whole genome shotgun (WGS) entry which is preliminary data.</text>
</comment>
<dbReference type="Proteomes" id="UP000248783">
    <property type="component" value="Unassembled WGS sequence"/>
</dbReference>
<organism evidence="10 11">
    <name type="scientific">Xylanimonas oleitrophica</name>
    <dbReference type="NCBI Taxonomy" id="2607479"/>
    <lineage>
        <taxon>Bacteria</taxon>
        <taxon>Bacillati</taxon>
        <taxon>Actinomycetota</taxon>
        <taxon>Actinomycetes</taxon>
        <taxon>Micrococcales</taxon>
        <taxon>Promicromonosporaceae</taxon>
        <taxon>Xylanimonas</taxon>
    </lineage>
</organism>